<keyword evidence="1" id="KW-0106">Calcium</keyword>
<proteinExistence type="predicted"/>
<protein>
    <recommendedName>
        <fullName evidence="4">EF-hand domain-containing protein</fullName>
    </recommendedName>
</protein>
<keyword evidence="3" id="KW-1133">Transmembrane helix</keyword>
<dbReference type="SUPFAM" id="SSF52047">
    <property type="entry name" value="RNI-like"/>
    <property type="match status" value="1"/>
</dbReference>
<dbReference type="GO" id="GO:0005509">
    <property type="term" value="F:calcium ion binding"/>
    <property type="evidence" value="ECO:0007669"/>
    <property type="project" value="InterPro"/>
</dbReference>
<dbReference type="Gene3D" id="1.10.238.10">
    <property type="entry name" value="EF-hand"/>
    <property type="match status" value="1"/>
</dbReference>
<dbReference type="SUPFAM" id="SSF47473">
    <property type="entry name" value="EF-hand"/>
    <property type="match status" value="1"/>
</dbReference>
<feature type="region of interest" description="Disordered" evidence="2">
    <location>
        <begin position="854"/>
        <end position="884"/>
    </location>
</feature>
<gene>
    <name evidence="5" type="ORF">Ctob_008224</name>
</gene>
<keyword evidence="3" id="KW-0812">Transmembrane</keyword>
<dbReference type="EMBL" id="JWZX01003098">
    <property type="protein sequence ID" value="KOO24389.1"/>
    <property type="molecule type" value="Genomic_DNA"/>
</dbReference>
<evidence type="ECO:0000256" key="1">
    <source>
        <dbReference type="ARBA" id="ARBA00022837"/>
    </source>
</evidence>
<keyword evidence="6" id="KW-1185">Reference proteome</keyword>
<evidence type="ECO:0000313" key="5">
    <source>
        <dbReference type="EMBL" id="KOO24389.1"/>
    </source>
</evidence>
<dbReference type="InterPro" id="IPR011992">
    <property type="entry name" value="EF-hand-dom_pair"/>
</dbReference>
<accession>A0A0M0JCT3</accession>
<dbReference type="InterPro" id="IPR002048">
    <property type="entry name" value="EF_hand_dom"/>
</dbReference>
<dbReference type="InterPro" id="IPR018247">
    <property type="entry name" value="EF_Hand_1_Ca_BS"/>
</dbReference>
<sequence length="907" mass="98065">MLPQILLRHRFKVAGAVTIGLGSAAYYHRGRTVSSTTDVTSPAGLVGQVSRALDVQLLPEPGPAAADAALASMGLFGAIACIGVLEALTGLPLFAPPMMASGIIFFVGQSPPHPKGFFSGTLCSATLSLGALALLSPILTPVAAQGAAAGVLLAWYKSTGASFPPAAVLAGVLLTATTTSLKGAGASSLKHAQVTVRYLAFPWLAGHAILYGWACAVSDLRSRVRVLVTQRNLLALKGHPDEVLKELFIRFDTSGDGALDADELKVALRSALGVDLSLSDYATATKPTGRRVRPPIVIQTPSHGSNSSVGAPLKLRRWQKKFGRAQEWVLSPGAIIRSGRMATLVTRQPVPADETRQVIEAELKRVRALPAEEREALGSEFTDPEAIFACLEEADGRATVLLRASWVRSLRRGQLLPKRGSPLPPGATIDAAELRKIYKEAHGRSGQRQVAIPLIAVSHYWRTKDQPDPHGETLAILKTALDQRWDEFTRCGVSDLGIFFDFSSLFQHPRTEEQARIFGKSLKGINLWYAHQHTTVFIVSAGTTEAPKLAPSPSAGKITQRRRAFAWRREPPPSRAETARGEQLGYHDKGWCTFEYELSHMIKAANTSVRSDWPLLVDLGKADRAEQNRAHRPAPAEPLAFCANHLHGNKRYTNGADRDTVVAPIFQRTIFELLGSVRTLNFNRLGWGDHEAERLAVVLPLCLQLERLELVWNEIGDGGIVVLAKALRKRGAMPRLRTLCLSYNSYGDLALTALSRAIAKKGALPALQRLEVSGLRSLALLAACQTRGIGLVTAGSLHASRITSSIGVPSLLRVSSLDSSEAETEEAPTDRTTESTDNFVQEESLSSVWEAWNAATSRTSTEEPPLPRTRAPNMAPKPATSVSREPNPFVGTVLSSLRRRALVTFRL</sequence>
<dbReference type="Pfam" id="PF13405">
    <property type="entry name" value="EF-hand_6"/>
    <property type="match status" value="1"/>
</dbReference>
<organism evidence="5 6">
    <name type="scientific">Chrysochromulina tobinii</name>
    <dbReference type="NCBI Taxonomy" id="1460289"/>
    <lineage>
        <taxon>Eukaryota</taxon>
        <taxon>Haptista</taxon>
        <taxon>Haptophyta</taxon>
        <taxon>Prymnesiophyceae</taxon>
        <taxon>Prymnesiales</taxon>
        <taxon>Chrysochromulinaceae</taxon>
        <taxon>Chrysochromulina</taxon>
    </lineage>
</organism>
<evidence type="ECO:0000259" key="4">
    <source>
        <dbReference type="PROSITE" id="PS50222"/>
    </source>
</evidence>
<dbReference type="Proteomes" id="UP000037460">
    <property type="component" value="Unassembled WGS sequence"/>
</dbReference>
<evidence type="ECO:0000313" key="6">
    <source>
        <dbReference type="Proteomes" id="UP000037460"/>
    </source>
</evidence>
<feature type="domain" description="EF-hand" evidence="4">
    <location>
        <begin position="239"/>
        <end position="274"/>
    </location>
</feature>
<reference evidence="6" key="1">
    <citation type="journal article" date="2015" name="PLoS Genet.">
        <title>Genome Sequence and Transcriptome Analyses of Chrysochromulina tobin: Metabolic Tools for Enhanced Algal Fitness in the Prominent Order Prymnesiales (Haptophyceae).</title>
        <authorList>
            <person name="Hovde B.T."/>
            <person name="Deodato C.R."/>
            <person name="Hunsperger H.M."/>
            <person name="Ryken S.A."/>
            <person name="Yost W."/>
            <person name="Jha R.K."/>
            <person name="Patterson J."/>
            <person name="Monnat R.J. Jr."/>
            <person name="Barlow S.B."/>
            <person name="Starkenburg S.R."/>
            <person name="Cattolico R.A."/>
        </authorList>
    </citation>
    <scope>NUCLEOTIDE SEQUENCE</scope>
    <source>
        <strain evidence="6">CCMP291</strain>
    </source>
</reference>
<dbReference type="Gene3D" id="3.80.10.10">
    <property type="entry name" value="Ribonuclease Inhibitor"/>
    <property type="match status" value="1"/>
</dbReference>
<keyword evidence="3" id="KW-0472">Membrane</keyword>
<dbReference type="InterPro" id="IPR032675">
    <property type="entry name" value="LRR_dom_sf"/>
</dbReference>
<evidence type="ECO:0000256" key="3">
    <source>
        <dbReference type="SAM" id="Phobius"/>
    </source>
</evidence>
<dbReference type="PROSITE" id="PS00018">
    <property type="entry name" value="EF_HAND_1"/>
    <property type="match status" value="1"/>
</dbReference>
<feature type="region of interest" description="Disordered" evidence="2">
    <location>
        <begin position="817"/>
        <end position="840"/>
    </location>
</feature>
<dbReference type="AlphaFoldDB" id="A0A0M0JCT3"/>
<feature type="transmembrane region" description="Helical" evidence="3">
    <location>
        <begin position="64"/>
        <end position="85"/>
    </location>
</feature>
<dbReference type="OrthoDB" id="2345911at2759"/>
<comment type="caution">
    <text evidence="5">The sequence shown here is derived from an EMBL/GenBank/DDBJ whole genome shotgun (WGS) entry which is preliminary data.</text>
</comment>
<dbReference type="PROSITE" id="PS50222">
    <property type="entry name" value="EF_HAND_2"/>
    <property type="match status" value="1"/>
</dbReference>
<name>A0A0M0JCT3_9EUKA</name>
<evidence type="ECO:0000256" key="2">
    <source>
        <dbReference type="SAM" id="MobiDB-lite"/>
    </source>
</evidence>